<protein>
    <submittedName>
        <fullName evidence="4">Ribosomal-protein-alanine N-acetyltransferase</fullName>
    </submittedName>
</protein>
<keyword evidence="5" id="KW-1185">Reference proteome</keyword>
<evidence type="ECO:0000313" key="5">
    <source>
        <dbReference type="Proteomes" id="UP000193862"/>
    </source>
</evidence>
<accession>A0A1Y5T323</accession>
<evidence type="ECO:0000313" key="4">
    <source>
        <dbReference type="EMBL" id="SLN53062.1"/>
    </source>
</evidence>
<dbReference type="GO" id="GO:0016747">
    <property type="term" value="F:acyltransferase activity, transferring groups other than amino-acyl groups"/>
    <property type="evidence" value="ECO:0007669"/>
    <property type="project" value="InterPro"/>
</dbReference>
<sequence length="137" mass="15074">MQPAALAALHAVCFTTPRPWSETEFSGMLALKGVFLHCAAQGFVMGRVIGDEAELLTIAVHPEARLRGQGRALLGAFEDQARTQAASKAFLEVADDNTPARALYETNGWSESGKRRRYYRHLDGRFSDALLLTKPLK</sequence>
<dbReference type="RefSeq" id="WP_085837033.1">
    <property type="nucleotide sequence ID" value="NZ_FWFS01000008.1"/>
</dbReference>
<dbReference type="InterPro" id="IPR016181">
    <property type="entry name" value="Acyl_CoA_acyltransferase"/>
</dbReference>
<dbReference type="InterPro" id="IPR000182">
    <property type="entry name" value="GNAT_dom"/>
</dbReference>
<name>A0A1Y5T323_9RHOB</name>
<gene>
    <name evidence="4" type="ORF">AQS8620_02314</name>
</gene>
<organism evidence="4 5">
    <name type="scientific">Aquimixticola soesokkakensis</name>
    <dbReference type="NCBI Taxonomy" id="1519096"/>
    <lineage>
        <taxon>Bacteria</taxon>
        <taxon>Pseudomonadati</taxon>
        <taxon>Pseudomonadota</taxon>
        <taxon>Alphaproteobacteria</taxon>
        <taxon>Rhodobacterales</taxon>
        <taxon>Paracoccaceae</taxon>
        <taxon>Aquimixticola</taxon>
    </lineage>
</organism>
<evidence type="ECO:0000256" key="1">
    <source>
        <dbReference type="ARBA" id="ARBA00022679"/>
    </source>
</evidence>
<proteinExistence type="predicted"/>
<dbReference type="Pfam" id="PF00583">
    <property type="entry name" value="Acetyltransf_1"/>
    <property type="match status" value="1"/>
</dbReference>
<dbReference type="CDD" id="cd04301">
    <property type="entry name" value="NAT_SF"/>
    <property type="match status" value="1"/>
</dbReference>
<dbReference type="EMBL" id="FWFS01000008">
    <property type="protein sequence ID" value="SLN53062.1"/>
    <property type="molecule type" value="Genomic_DNA"/>
</dbReference>
<dbReference type="PANTHER" id="PTHR43877">
    <property type="entry name" value="AMINOALKYLPHOSPHONATE N-ACETYLTRANSFERASE-RELATED-RELATED"/>
    <property type="match status" value="1"/>
</dbReference>
<evidence type="ECO:0000256" key="2">
    <source>
        <dbReference type="ARBA" id="ARBA00023315"/>
    </source>
</evidence>
<dbReference type="OrthoDB" id="9804026at2"/>
<dbReference type="Proteomes" id="UP000193862">
    <property type="component" value="Unassembled WGS sequence"/>
</dbReference>
<dbReference type="SUPFAM" id="SSF55729">
    <property type="entry name" value="Acyl-CoA N-acyltransferases (Nat)"/>
    <property type="match status" value="1"/>
</dbReference>
<evidence type="ECO:0000259" key="3">
    <source>
        <dbReference type="PROSITE" id="PS51186"/>
    </source>
</evidence>
<keyword evidence="1 4" id="KW-0808">Transferase</keyword>
<reference evidence="4 5" key="1">
    <citation type="submission" date="2017-03" db="EMBL/GenBank/DDBJ databases">
        <authorList>
            <person name="Afonso C.L."/>
            <person name="Miller P.J."/>
            <person name="Scott M.A."/>
            <person name="Spackman E."/>
            <person name="Goraichik I."/>
            <person name="Dimitrov K.M."/>
            <person name="Suarez D.L."/>
            <person name="Swayne D.E."/>
        </authorList>
    </citation>
    <scope>NUCLEOTIDE SEQUENCE [LARGE SCALE GENOMIC DNA]</scope>
    <source>
        <strain evidence="4 5">CECT 8620</strain>
    </source>
</reference>
<dbReference type="Gene3D" id="3.40.630.30">
    <property type="match status" value="1"/>
</dbReference>
<dbReference type="InterPro" id="IPR050832">
    <property type="entry name" value="Bact_Acetyltransf"/>
</dbReference>
<keyword evidence="2" id="KW-0012">Acyltransferase</keyword>
<dbReference type="PROSITE" id="PS51186">
    <property type="entry name" value="GNAT"/>
    <property type="match status" value="1"/>
</dbReference>
<feature type="domain" description="N-acetyltransferase" evidence="3">
    <location>
        <begin position="1"/>
        <end position="137"/>
    </location>
</feature>
<dbReference type="AlphaFoldDB" id="A0A1Y5T323"/>